<dbReference type="PANTHER" id="PTHR30349">
    <property type="entry name" value="PHAGE INTEGRASE-RELATED"/>
    <property type="match status" value="1"/>
</dbReference>
<dbReference type="InterPro" id="IPR050090">
    <property type="entry name" value="Tyrosine_recombinase_XerCD"/>
</dbReference>
<dbReference type="Pfam" id="PF00589">
    <property type="entry name" value="Phage_integrase"/>
    <property type="match status" value="1"/>
</dbReference>
<dbReference type="AlphaFoldDB" id="A0A0F8WW88"/>
<feature type="domain" description="Tyr recombinase" evidence="3">
    <location>
        <begin position="5"/>
        <end position="172"/>
    </location>
</feature>
<dbReference type="InterPro" id="IPR011010">
    <property type="entry name" value="DNA_brk_join_enz"/>
</dbReference>
<proteinExistence type="predicted"/>
<dbReference type="GO" id="GO:0015074">
    <property type="term" value="P:DNA integration"/>
    <property type="evidence" value="ECO:0007669"/>
    <property type="project" value="InterPro"/>
</dbReference>
<sequence length="175" mass="20306">MPYQYKKEPLNDDETNRLTNACDTFREKFVVWTLLDTGLRLSEFADLKKDNIQWQEKKLVIYGKGGPCGKETKRRIIPMTERVRKLMDYHFAENNGIGVTKRTVARIVKKVADKASISKPVSPHVLRHTFSVNCIKKGISTRALQYFLGHDRLTTTEIYLNLSPEEAITEFLNKW</sequence>
<gene>
    <name evidence="4" type="ORF">LCGC14_3019770</name>
</gene>
<keyword evidence="2" id="KW-0233">DNA recombination</keyword>
<evidence type="ECO:0000259" key="3">
    <source>
        <dbReference type="PROSITE" id="PS51898"/>
    </source>
</evidence>
<dbReference type="InterPro" id="IPR002104">
    <property type="entry name" value="Integrase_catalytic"/>
</dbReference>
<evidence type="ECO:0000313" key="4">
    <source>
        <dbReference type="EMBL" id="KKK60898.1"/>
    </source>
</evidence>
<dbReference type="Gene3D" id="1.10.443.10">
    <property type="entry name" value="Intergrase catalytic core"/>
    <property type="match status" value="1"/>
</dbReference>
<name>A0A0F8WW88_9ZZZZ</name>
<reference evidence="4" key="1">
    <citation type="journal article" date="2015" name="Nature">
        <title>Complex archaea that bridge the gap between prokaryotes and eukaryotes.</title>
        <authorList>
            <person name="Spang A."/>
            <person name="Saw J.H."/>
            <person name="Jorgensen S.L."/>
            <person name="Zaremba-Niedzwiedzka K."/>
            <person name="Martijn J."/>
            <person name="Lind A.E."/>
            <person name="van Eijk R."/>
            <person name="Schleper C."/>
            <person name="Guy L."/>
            <person name="Ettema T.J."/>
        </authorList>
    </citation>
    <scope>NUCLEOTIDE SEQUENCE</scope>
</reference>
<protein>
    <recommendedName>
        <fullName evidence="3">Tyr recombinase domain-containing protein</fullName>
    </recommendedName>
</protein>
<comment type="caution">
    <text evidence="4">The sequence shown here is derived from an EMBL/GenBank/DDBJ whole genome shotgun (WGS) entry which is preliminary data.</text>
</comment>
<evidence type="ECO:0000256" key="2">
    <source>
        <dbReference type="ARBA" id="ARBA00023172"/>
    </source>
</evidence>
<dbReference type="GO" id="GO:0006310">
    <property type="term" value="P:DNA recombination"/>
    <property type="evidence" value="ECO:0007669"/>
    <property type="project" value="UniProtKB-KW"/>
</dbReference>
<accession>A0A0F8WW88</accession>
<evidence type="ECO:0000256" key="1">
    <source>
        <dbReference type="ARBA" id="ARBA00023125"/>
    </source>
</evidence>
<dbReference type="PANTHER" id="PTHR30349:SF41">
    <property type="entry name" value="INTEGRASE_RECOMBINASE PROTEIN MJ0367-RELATED"/>
    <property type="match status" value="1"/>
</dbReference>
<organism evidence="4">
    <name type="scientific">marine sediment metagenome</name>
    <dbReference type="NCBI Taxonomy" id="412755"/>
    <lineage>
        <taxon>unclassified sequences</taxon>
        <taxon>metagenomes</taxon>
        <taxon>ecological metagenomes</taxon>
    </lineage>
</organism>
<dbReference type="GO" id="GO:0003677">
    <property type="term" value="F:DNA binding"/>
    <property type="evidence" value="ECO:0007669"/>
    <property type="project" value="UniProtKB-KW"/>
</dbReference>
<keyword evidence="1" id="KW-0238">DNA-binding</keyword>
<dbReference type="EMBL" id="LAZR01062744">
    <property type="protein sequence ID" value="KKK60898.1"/>
    <property type="molecule type" value="Genomic_DNA"/>
</dbReference>
<dbReference type="SUPFAM" id="SSF56349">
    <property type="entry name" value="DNA breaking-rejoining enzymes"/>
    <property type="match status" value="1"/>
</dbReference>
<dbReference type="InterPro" id="IPR013762">
    <property type="entry name" value="Integrase-like_cat_sf"/>
</dbReference>
<dbReference type="PROSITE" id="PS51898">
    <property type="entry name" value="TYR_RECOMBINASE"/>
    <property type="match status" value="1"/>
</dbReference>